<dbReference type="AlphaFoldDB" id="A0A835CM78"/>
<name>A0A835CM78_9FABA</name>
<comment type="caution">
    <text evidence="2">The sequence shown here is derived from an EMBL/GenBank/DDBJ whole genome shotgun (WGS) entry which is preliminary data.</text>
</comment>
<keyword evidence="3" id="KW-1185">Reference proteome</keyword>
<reference evidence="2" key="1">
    <citation type="submission" date="2020-09" db="EMBL/GenBank/DDBJ databases">
        <title>Genome-Enabled Discovery of Anthraquinone Biosynthesis in Senna tora.</title>
        <authorList>
            <person name="Kang S.-H."/>
            <person name="Pandey R.P."/>
            <person name="Lee C.-M."/>
            <person name="Sim J.-S."/>
            <person name="Jeong J.-T."/>
            <person name="Choi B.-S."/>
            <person name="Jung M."/>
            <person name="Ginzburg D."/>
            <person name="Zhao K."/>
            <person name="Won S.Y."/>
            <person name="Oh T.-J."/>
            <person name="Yu Y."/>
            <person name="Kim N.-H."/>
            <person name="Lee O.R."/>
            <person name="Lee T.-H."/>
            <person name="Bashyal P."/>
            <person name="Kim T.-S."/>
            <person name="Lee W.-H."/>
            <person name="Kawkins C."/>
            <person name="Kim C.-K."/>
            <person name="Kim J.S."/>
            <person name="Ahn B.O."/>
            <person name="Rhee S.Y."/>
            <person name="Sohng J.K."/>
        </authorList>
    </citation>
    <scope>NUCLEOTIDE SEQUENCE</scope>
    <source>
        <tissue evidence="2">Leaf</tissue>
    </source>
</reference>
<dbReference type="EMBL" id="JAAIUW010000001">
    <property type="protein sequence ID" value="KAF7844142.1"/>
    <property type="molecule type" value="Genomic_DNA"/>
</dbReference>
<proteinExistence type="predicted"/>
<feature type="region of interest" description="Disordered" evidence="1">
    <location>
        <begin position="1"/>
        <end position="21"/>
    </location>
</feature>
<evidence type="ECO:0000256" key="1">
    <source>
        <dbReference type="SAM" id="MobiDB-lite"/>
    </source>
</evidence>
<dbReference type="Proteomes" id="UP000634136">
    <property type="component" value="Unassembled WGS sequence"/>
</dbReference>
<accession>A0A835CM78</accession>
<evidence type="ECO:0000313" key="3">
    <source>
        <dbReference type="Proteomes" id="UP000634136"/>
    </source>
</evidence>
<feature type="compositionally biased region" description="Basic and acidic residues" evidence="1">
    <location>
        <begin position="8"/>
        <end position="19"/>
    </location>
</feature>
<sequence length="46" mass="5199">MAGNGRKYTNEGNRRDGDGVRVFPTIPCHGIVISRRQQYWSHHSGS</sequence>
<evidence type="ECO:0000313" key="2">
    <source>
        <dbReference type="EMBL" id="KAF7844142.1"/>
    </source>
</evidence>
<protein>
    <submittedName>
        <fullName evidence="2">Uncharacterized protein</fullName>
    </submittedName>
</protein>
<gene>
    <name evidence="2" type="ORF">G2W53_001047</name>
</gene>
<organism evidence="2 3">
    <name type="scientific">Senna tora</name>
    <dbReference type="NCBI Taxonomy" id="362788"/>
    <lineage>
        <taxon>Eukaryota</taxon>
        <taxon>Viridiplantae</taxon>
        <taxon>Streptophyta</taxon>
        <taxon>Embryophyta</taxon>
        <taxon>Tracheophyta</taxon>
        <taxon>Spermatophyta</taxon>
        <taxon>Magnoliopsida</taxon>
        <taxon>eudicotyledons</taxon>
        <taxon>Gunneridae</taxon>
        <taxon>Pentapetalae</taxon>
        <taxon>rosids</taxon>
        <taxon>fabids</taxon>
        <taxon>Fabales</taxon>
        <taxon>Fabaceae</taxon>
        <taxon>Caesalpinioideae</taxon>
        <taxon>Cassia clade</taxon>
        <taxon>Senna</taxon>
    </lineage>
</organism>